<evidence type="ECO:0000259" key="2">
    <source>
        <dbReference type="Pfam" id="PF04230"/>
    </source>
</evidence>
<protein>
    <recommendedName>
        <fullName evidence="2">Polysaccharide pyruvyl transferase domain-containing protein</fullName>
    </recommendedName>
</protein>
<dbReference type="PANTHER" id="PTHR36836:SF1">
    <property type="entry name" value="COLANIC ACID BIOSYNTHESIS PROTEIN WCAK"/>
    <property type="match status" value="1"/>
</dbReference>
<keyword evidence="1" id="KW-0472">Membrane</keyword>
<proteinExistence type="predicted"/>
<dbReference type="AlphaFoldDB" id="A0AAX0VCN6"/>
<feature type="domain" description="Polysaccharide pyruvyl transferase" evidence="2">
    <location>
        <begin position="15"/>
        <end position="365"/>
    </location>
</feature>
<keyword evidence="1" id="KW-1133">Transmembrane helix</keyword>
<evidence type="ECO:0000313" key="4">
    <source>
        <dbReference type="Proteomes" id="UP000234349"/>
    </source>
</evidence>
<evidence type="ECO:0000256" key="1">
    <source>
        <dbReference type="SAM" id="Phobius"/>
    </source>
</evidence>
<dbReference type="RefSeq" id="WP_099770427.1">
    <property type="nucleotide sequence ID" value="NZ_MKGH01000011.1"/>
</dbReference>
<evidence type="ECO:0000313" key="3">
    <source>
        <dbReference type="EMBL" id="PKX79100.1"/>
    </source>
</evidence>
<gene>
    <name evidence="3" type="ORF">CUR37_03405</name>
</gene>
<comment type="caution">
    <text evidence="3">The sequence shown here is derived from an EMBL/GenBank/DDBJ whole genome shotgun (WGS) entry which is preliminary data.</text>
</comment>
<feature type="transmembrane region" description="Helical" evidence="1">
    <location>
        <begin position="130"/>
        <end position="154"/>
    </location>
</feature>
<dbReference type="Pfam" id="PF04230">
    <property type="entry name" value="PS_pyruv_trans"/>
    <property type="match status" value="1"/>
</dbReference>
<feature type="transmembrane region" description="Helical" evidence="1">
    <location>
        <begin position="86"/>
        <end position="109"/>
    </location>
</feature>
<organism evidence="3 4">
    <name type="scientific">Latilactobacillus sakei</name>
    <name type="common">Lactobacillus sakei</name>
    <dbReference type="NCBI Taxonomy" id="1599"/>
    <lineage>
        <taxon>Bacteria</taxon>
        <taxon>Bacillati</taxon>
        <taxon>Bacillota</taxon>
        <taxon>Bacilli</taxon>
        <taxon>Lactobacillales</taxon>
        <taxon>Lactobacillaceae</taxon>
        <taxon>Latilactobacillus</taxon>
    </lineage>
</organism>
<dbReference type="EMBL" id="MKGH01000011">
    <property type="protein sequence ID" value="PKX79100.1"/>
    <property type="molecule type" value="Genomic_DNA"/>
</dbReference>
<sequence>MKKKIVIIPGCSDLNRGDQALVWQTVNIAKKAGLDGDFYLTTEPNEPIKQSKAQGIIPVNPILEHPSNHFKNKGNISYGALLKIKWGIVGILDLIWSLVLLIPGLRWLVIPFLSSKRRETFNIFRSADVFFMKGGGLLQTYGGLVSTYSMYFWVYNILLASSLGKKIVILPNSFGPFEGPLVSFIARNALKKCTLVYSRESISQENVLSELKISTDKMADLAFFLPNADNNKEAFINKYKIPVNRKLIGMTMRPFRFPLEKNPVDKYNSFKNEMAKTVETLYDEGYMPILVVHTLAINEHENDENCIKDVVKNISKEKYIIINEKEYNCMDLKQVYSFFDYLIGERFHSVIFSLSNSVPSVSIDYTGNKALGIMTDIGLEKYNIKAGEVTKDKLVALFESLVSESDNIKKKKENYLINEKENEKELIRKLGELNL</sequence>
<dbReference type="InterPro" id="IPR007345">
    <property type="entry name" value="Polysacch_pyruvyl_Trfase"/>
</dbReference>
<keyword evidence="1" id="KW-0812">Transmembrane</keyword>
<accession>A0AAX0VCN6</accession>
<name>A0AAX0VCN6_LATSK</name>
<dbReference type="PANTHER" id="PTHR36836">
    <property type="entry name" value="COLANIC ACID BIOSYNTHESIS PROTEIN WCAK"/>
    <property type="match status" value="1"/>
</dbReference>
<dbReference type="Proteomes" id="UP000234349">
    <property type="component" value="Unassembled WGS sequence"/>
</dbReference>
<reference evidence="3 4" key="1">
    <citation type="submission" date="2016-09" db="EMBL/GenBank/DDBJ databases">
        <authorList>
            <person name="Inglin R.C."/>
        </authorList>
    </citation>
    <scope>NUCLEOTIDE SEQUENCE [LARGE SCALE GENOMIC DNA]</scope>
    <source>
        <strain evidence="3 4">RI-517</strain>
    </source>
</reference>